<dbReference type="EMBL" id="JBBUTI010000001">
    <property type="protein sequence ID" value="MEK8045140.1"/>
    <property type="molecule type" value="Genomic_DNA"/>
</dbReference>
<dbReference type="InterPro" id="IPR029787">
    <property type="entry name" value="Nucleotide_cyclase"/>
</dbReference>
<dbReference type="NCBIfam" id="TIGR00254">
    <property type="entry name" value="GGDEF"/>
    <property type="match status" value="1"/>
</dbReference>
<dbReference type="PROSITE" id="PS50887">
    <property type="entry name" value="GGDEF"/>
    <property type="match status" value="1"/>
</dbReference>
<dbReference type="CDD" id="cd01949">
    <property type="entry name" value="GGDEF"/>
    <property type="match status" value="1"/>
</dbReference>
<reference evidence="6 7" key="1">
    <citation type="submission" date="2024-04" db="EMBL/GenBank/DDBJ databases">
        <title>Novel species of the genus Ideonella isolated from streams.</title>
        <authorList>
            <person name="Lu H."/>
        </authorList>
    </citation>
    <scope>NUCLEOTIDE SEQUENCE [LARGE SCALE GENOMIC DNA]</scope>
    <source>
        <strain evidence="6 7">LYT19W</strain>
    </source>
</reference>
<dbReference type="InterPro" id="IPR000160">
    <property type="entry name" value="GGDEF_dom"/>
</dbReference>
<protein>
    <submittedName>
        <fullName evidence="6">EAL domain-containing protein</fullName>
    </submittedName>
</protein>
<dbReference type="InterPro" id="IPR035919">
    <property type="entry name" value="EAL_sf"/>
</dbReference>
<dbReference type="Pfam" id="PF00563">
    <property type="entry name" value="EAL"/>
    <property type="match status" value="1"/>
</dbReference>
<evidence type="ECO:0000256" key="1">
    <source>
        <dbReference type="PROSITE-ProRule" id="PRU00169"/>
    </source>
</evidence>
<proteinExistence type="predicted"/>
<gene>
    <name evidence="6" type="ORF">AACH00_02120</name>
</gene>
<dbReference type="SUPFAM" id="SSF52172">
    <property type="entry name" value="CheY-like"/>
    <property type="match status" value="2"/>
</dbReference>
<feature type="modified residue" description="4-aspartylphosphate" evidence="1">
    <location>
        <position position="54"/>
    </location>
</feature>
<dbReference type="InterPro" id="IPR013655">
    <property type="entry name" value="PAS_fold_3"/>
</dbReference>
<dbReference type="PROSITE" id="PS50113">
    <property type="entry name" value="PAC"/>
    <property type="match status" value="1"/>
</dbReference>
<dbReference type="Gene3D" id="3.20.20.450">
    <property type="entry name" value="EAL domain"/>
    <property type="match status" value="1"/>
</dbReference>
<dbReference type="InterPro" id="IPR000700">
    <property type="entry name" value="PAS-assoc_C"/>
</dbReference>
<dbReference type="InterPro" id="IPR001610">
    <property type="entry name" value="PAC"/>
</dbReference>
<dbReference type="InterPro" id="IPR052155">
    <property type="entry name" value="Biofilm_reg_signaling"/>
</dbReference>
<dbReference type="Pfam" id="PF08447">
    <property type="entry name" value="PAS_3"/>
    <property type="match status" value="1"/>
</dbReference>
<dbReference type="InterPro" id="IPR035965">
    <property type="entry name" value="PAS-like_dom_sf"/>
</dbReference>
<dbReference type="SUPFAM" id="SSF55785">
    <property type="entry name" value="PYP-like sensor domain (PAS domain)"/>
    <property type="match status" value="1"/>
</dbReference>
<dbReference type="Pfam" id="PF00990">
    <property type="entry name" value="GGDEF"/>
    <property type="match status" value="1"/>
</dbReference>
<dbReference type="NCBIfam" id="TIGR00229">
    <property type="entry name" value="sensory_box"/>
    <property type="match status" value="1"/>
</dbReference>
<organism evidence="6 7">
    <name type="scientific">Ideonella margarita</name>
    <dbReference type="NCBI Taxonomy" id="2984191"/>
    <lineage>
        <taxon>Bacteria</taxon>
        <taxon>Pseudomonadati</taxon>
        <taxon>Pseudomonadota</taxon>
        <taxon>Betaproteobacteria</taxon>
        <taxon>Burkholderiales</taxon>
        <taxon>Sphaerotilaceae</taxon>
        <taxon>Ideonella</taxon>
    </lineage>
</organism>
<dbReference type="PROSITE" id="PS50883">
    <property type="entry name" value="EAL"/>
    <property type="match status" value="1"/>
</dbReference>
<accession>A0ABU9C1J0</accession>
<dbReference type="PANTHER" id="PTHR44757:SF2">
    <property type="entry name" value="BIOFILM ARCHITECTURE MAINTENANCE PROTEIN MBAA"/>
    <property type="match status" value="1"/>
</dbReference>
<evidence type="ECO:0000259" key="5">
    <source>
        <dbReference type="PROSITE" id="PS50887"/>
    </source>
</evidence>
<dbReference type="RefSeq" id="WP_341397286.1">
    <property type="nucleotide sequence ID" value="NZ_JBBUTI010000001.1"/>
</dbReference>
<dbReference type="Proteomes" id="UP001379945">
    <property type="component" value="Unassembled WGS sequence"/>
</dbReference>
<sequence>MKVLYVEDNDQDADLTRRHLSRLAPHIVLMNVADVASARERLKADVLPDLLLCDMNLPDGSGLELLRQVRDQALPMPVVMLTGSGDEATVVAALRGGADDYIVKHGNYLDRLPVLLDLAMGRHRLASARHARPIRVLYAERTHTDVDLLMRHLNRYAPNIRLEAVGSADEVLNRLPPIARAAAAPDVLLLDYLLPGMNALELVKVVRQDRGLDLPVIIITGQGDEDSAVQTLKLGATDYLVKHEDMLRRLPVAIESAFFRVELERERGALRESQARFRQMAEGIGDVFFLNDPLRRKLLYVSPAFERIWGLPCEVLYDDWVAWMAPIHPHDQVRMQAAVQAINTDERFEAEYRVVRPDGALRHVLMRSYPVFDEAGLPYRRAGIVQDITERKQQEARIEHLAYHDPLTGLPNRTLLMDRLGLALAHAQRHQGQLAVLFMDLDRFKTINDTLGHLQGDELLKQVSQRLRGVLREDDTVARLGGDEFVVVLPQVEGVADPAHVADKLMAALTASFRIGHQDLYVTCSLGVSMYPRDGTDAETLLKYADTALYKAKDAGRNAYRFFSPEMDARAHQRLRLENDLRGAIARDELRLHYQPKLRVDNGQVSGVEALVRWMHPVEGLIPPDQFIPLAEETGLILDIGEWVLGEACRQLRRWRAAGHPDLCMAVNLSPRQLQRPGLDVTVLNALEAGGLPPASLELEITESSVMQEPEQALTLLRRLRAIGVRISIDDFGTGYTNFAYLRQLPLQRLKIDRSFIQHLADVDEDGVAPGATQDDVAIVEAIIAMAHKLRLNVLAEGVETEAQHERLSGLGCDEMQGFLHGRPMPADECERWMLDRLKKV</sequence>
<dbReference type="SMART" id="SM00448">
    <property type="entry name" value="REC"/>
    <property type="match status" value="2"/>
</dbReference>
<keyword evidence="7" id="KW-1185">Reference proteome</keyword>
<dbReference type="CDD" id="cd00130">
    <property type="entry name" value="PAS"/>
    <property type="match status" value="1"/>
</dbReference>
<feature type="domain" description="Response regulatory" evidence="2">
    <location>
        <begin position="2"/>
        <end position="119"/>
    </location>
</feature>
<dbReference type="Gene3D" id="3.30.70.270">
    <property type="match status" value="1"/>
</dbReference>
<dbReference type="SMART" id="SM00052">
    <property type="entry name" value="EAL"/>
    <property type="match status" value="1"/>
</dbReference>
<dbReference type="InterPro" id="IPR001789">
    <property type="entry name" value="Sig_transdc_resp-reg_receiver"/>
</dbReference>
<evidence type="ECO:0000259" key="4">
    <source>
        <dbReference type="PROSITE" id="PS50883"/>
    </source>
</evidence>
<dbReference type="SMART" id="SM00267">
    <property type="entry name" value="GGDEF"/>
    <property type="match status" value="1"/>
</dbReference>
<dbReference type="Pfam" id="PF00072">
    <property type="entry name" value="Response_reg"/>
    <property type="match status" value="2"/>
</dbReference>
<feature type="domain" description="GGDEF" evidence="5">
    <location>
        <begin position="432"/>
        <end position="565"/>
    </location>
</feature>
<evidence type="ECO:0000313" key="7">
    <source>
        <dbReference type="Proteomes" id="UP001379945"/>
    </source>
</evidence>
<feature type="domain" description="Response regulatory" evidence="2">
    <location>
        <begin position="135"/>
        <end position="257"/>
    </location>
</feature>
<comment type="caution">
    <text evidence="6">The sequence shown here is derived from an EMBL/GenBank/DDBJ whole genome shotgun (WGS) entry which is preliminary data.</text>
</comment>
<keyword evidence="1" id="KW-0597">Phosphoprotein</keyword>
<dbReference type="InterPro" id="IPR043128">
    <property type="entry name" value="Rev_trsase/Diguanyl_cyclase"/>
</dbReference>
<dbReference type="CDD" id="cd01948">
    <property type="entry name" value="EAL"/>
    <property type="match status" value="1"/>
</dbReference>
<feature type="domain" description="PAC" evidence="3">
    <location>
        <begin position="348"/>
        <end position="400"/>
    </location>
</feature>
<name>A0ABU9C1J0_9BURK</name>
<feature type="domain" description="EAL" evidence="4">
    <location>
        <begin position="574"/>
        <end position="838"/>
    </location>
</feature>
<dbReference type="Gene3D" id="3.30.450.20">
    <property type="entry name" value="PAS domain"/>
    <property type="match status" value="1"/>
</dbReference>
<dbReference type="SMART" id="SM00086">
    <property type="entry name" value="PAC"/>
    <property type="match status" value="1"/>
</dbReference>
<dbReference type="PANTHER" id="PTHR44757">
    <property type="entry name" value="DIGUANYLATE CYCLASE DGCP"/>
    <property type="match status" value="1"/>
</dbReference>
<dbReference type="InterPro" id="IPR001633">
    <property type="entry name" value="EAL_dom"/>
</dbReference>
<dbReference type="Gene3D" id="3.40.50.2300">
    <property type="match status" value="2"/>
</dbReference>
<dbReference type="SUPFAM" id="SSF141868">
    <property type="entry name" value="EAL domain-like"/>
    <property type="match status" value="1"/>
</dbReference>
<feature type="modified residue" description="4-aspartylphosphate" evidence="1">
    <location>
        <position position="191"/>
    </location>
</feature>
<evidence type="ECO:0000259" key="3">
    <source>
        <dbReference type="PROSITE" id="PS50113"/>
    </source>
</evidence>
<evidence type="ECO:0000313" key="6">
    <source>
        <dbReference type="EMBL" id="MEK8045140.1"/>
    </source>
</evidence>
<dbReference type="CDD" id="cd00156">
    <property type="entry name" value="REC"/>
    <property type="match status" value="2"/>
</dbReference>
<dbReference type="SUPFAM" id="SSF55073">
    <property type="entry name" value="Nucleotide cyclase"/>
    <property type="match status" value="1"/>
</dbReference>
<dbReference type="InterPro" id="IPR000014">
    <property type="entry name" value="PAS"/>
</dbReference>
<dbReference type="PROSITE" id="PS50110">
    <property type="entry name" value="RESPONSE_REGULATORY"/>
    <property type="match status" value="2"/>
</dbReference>
<evidence type="ECO:0000259" key="2">
    <source>
        <dbReference type="PROSITE" id="PS50110"/>
    </source>
</evidence>
<dbReference type="InterPro" id="IPR011006">
    <property type="entry name" value="CheY-like_superfamily"/>
</dbReference>